<keyword evidence="2" id="KW-1133">Transmembrane helix</keyword>
<comment type="caution">
    <text evidence="3">The sequence shown here is derived from an EMBL/GenBank/DDBJ whole genome shotgun (WGS) entry which is preliminary data.</text>
</comment>
<proteinExistence type="predicted"/>
<evidence type="ECO:0000313" key="4">
    <source>
        <dbReference type="Proteomes" id="UP000517916"/>
    </source>
</evidence>
<sequence length="133" mass="14739">MHIETSLVELAMKQVEAVSKVGEAIREAAEEVVGEAKQELTRATRRTRKHLAAQTRQAAEALASNLEPATRRQARRWPWIVGLLVAAAGAAALVVLSRRPKEVRLEDVREDEAVTIPEPSRGERQTENGRVSR</sequence>
<name>A0ABR6BQR5_9PSEU</name>
<evidence type="ECO:0000256" key="2">
    <source>
        <dbReference type="SAM" id="Phobius"/>
    </source>
</evidence>
<feature type="transmembrane region" description="Helical" evidence="2">
    <location>
        <begin position="77"/>
        <end position="96"/>
    </location>
</feature>
<gene>
    <name evidence="3" type="ORF">BC739_006443</name>
</gene>
<keyword evidence="2" id="KW-0812">Transmembrane</keyword>
<keyword evidence="2" id="KW-0472">Membrane</keyword>
<feature type="region of interest" description="Disordered" evidence="1">
    <location>
        <begin position="107"/>
        <end position="133"/>
    </location>
</feature>
<keyword evidence="4" id="KW-1185">Reference proteome</keyword>
<dbReference type="RefSeq" id="WP_025353682.1">
    <property type="nucleotide sequence ID" value="NZ_BAAABQ010000022.1"/>
</dbReference>
<dbReference type="EMBL" id="JACJID010000005">
    <property type="protein sequence ID" value="MBA8929225.1"/>
    <property type="molecule type" value="Genomic_DNA"/>
</dbReference>
<evidence type="ECO:0000313" key="3">
    <source>
        <dbReference type="EMBL" id="MBA8929225.1"/>
    </source>
</evidence>
<reference evidence="3 4" key="1">
    <citation type="submission" date="2020-08" db="EMBL/GenBank/DDBJ databases">
        <title>Genomic Encyclopedia of Archaeal and Bacterial Type Strains, Phase II (KMG-II): from individual species to whole genera.</title>
        <authorList>
            <person name="Goeker M."/>
        </authorList>
    </citation>
    <scope>NUCLEOTIDE SEQUENCE [LARGE SCALE GENOMIC DNA]</scope>
    <source>
        <strain evidence="3 4">DSM 43850</strain>
    </source>
</reference>
<accession>A0ABR6BQR5</accession>
<protein>
    <submittedName>
        <fullName evidence="3">NADH dehydrogenase/NADH:ubiquinone oxidoreductase subunit G</fullName>
    </submittedName>
</protein>
<dbReference type="Proteomes" id="UP000517916">
    <property type="component" value="Unassembled WGS sequence"/>
</dbReference>
<evidence type="ECO:0000256" key="1">
    <source>
        <dbReference type="SAM" id="MobiDB-lite"/>
    </source>
</evidence>
<organism evidence="3 4">
    <name type="scientific">Kutzneria viridogrisea</name>
    <dbReference type="NCBI Taxonomy" id="47990"/>
    <lineage>
        <taxon>Bacteria</taxon>
        <taxon>Bacillati</taxon>
        <taxon>Actinomycetota</taxon>
        <taxon>Actinomycetes</taxon>
        <taxon>Pseudonocardiales</taxon>
        <taxon>Pseudonocardiaceae</taxon>
        <taxon>Kutzneria</taxon>
    </lineage>
</organism>